<name>A0AAD9I6Y9_9PEZI</name>
<sequence length="373" mass="39149">MFANDCLAGSPDYHGALAVTLTSFSTPLLYPCVFRAMFMCKLLPAHVRDLRTRDAAGNPQWPVILKTAKGRADFDHDLAWILDKLCRDEAHTSADFRTTYYADHTTIASLLADVVEPISAVWCCRRWAGLAWNTTGGGGGGSGGSTGSRAALDVVAFGYVLLPERPKTAGDMLAKKTRADGGFGARTILTPDTSPACRAYTAPTTEDDAGGRGGGFGRSIFPPSTTPSRRAHAAPAMEADAGFRGSVLGGSIFTPIPTPSRRANAVPASDTDTTSGTIYALDNDADECAGCDADFGPLAASAGLSWGYTASALLMGLQSAVVRDVLNASREILMQYSTPGKGKGRLNKEKLKSATKAAQELADKALADDRADT</sequence>
<protein>
    <submittedName>
        <fullName evidence="2">Uncharacterized protein</fullName>
    </submittedName>
</protein>
<organism evidence="2 3">
    <name type="scientific">Phyllachora maydis</name>
    <dbReference type="NCBI Taxonomy" id="1825666"/>
    <lineage>
        <taxon>Eukaryota</taxon>
        <taxon>Fungi</taxon>
        <taxon>Dikarya</taxon>
        <taxon>Ascomycota</taxon>
        <taxon>Pezizomycotina</taxon>
        <taxon>Sordariomycetes</taxon>
        <taxon>Sordariomycetidae</taxon>
        <taxon>Phyllachorales</taxon>
        <taxon>Phyllachoraceae</taxon>
        <taxon>Phyllachora</taxon>
    </lineage>
</organism>
<evidence type="ECO:0000313" key="2">
    <source>
        <dbReference type="EMBL" id="KAK2072118.1"/>
    </source>
</evidence>
<dbReference type="AlphaFoldDB" id="A0AAD9I6Y9"/>
<comment type="caution">
    <text evidence="2">The sequence shown here is derived from an EMBL/GenBank/DDBJ whole genome shotgun (WGS) entry which is preliminary data.</text>
</comment>
<gene>
    <name evidence="2" type="ORF">P8C59_006494</name>
</gene>
<evidence type="ECO:0000256" key="1">
    <source>
        <dbReference type="SAM" id="MobiDB-lite"/>
    </source>
</evidence>
<reference evidence="2" key="1">
    <citation type="journal article" date="2023" name="Mol. Plant Microbe Interact.">
        <title>Elucidating the Obligate Nature and Biological Capacity of an Invasive Fungal Corn Pathogen.</title>
        <authorList>
            <person name="MacCready J.S."/>
            <person name="Roggenkamp E.M."/>
            <person name="Gdanetz K."/>
            <person name="Chilvers M.I."/>
        </authorList>
    </citation>
    <scope>NUCLEOTIDE SEQUENCE</scope>
    <source>
        <strain evidence="2">PM02</strain>
    </source>
</reference>
<dbReference type="Proteomes" id="UP001217918">
    <property type="component" value="Unassembled WGS sequence"/>
</dbReference>
<keyword evidence="3" id="KW-1185">Reference proteome</keyword>
<evidence type="ECO:0000313" key="3">
    <source>
        <dbReference type="Proteomes" id="UP001217918"/>
    </source>
</evidence>
<proteinExistence type="predicted"/>
<dbReference type="EMBL" id="JAQQPM010000005">
    <property type="protein sequence ID" value="KAK2072118.1"/>
    <property type="molecule type" value="Genomic_DNA"/>
</dbReference>
<accession>A0AAD9I6Y9</accession>
<feature type="region of interest" description="Disordered" evidence="1">
    <location>
        <begin position="195"/>
        <end position="233"/>
    </location>
</feature>